<evidence type="ECO:0000256" key="1">
    <source>
        <dbReference type="SAM" id="Phobius"/>
    </source>
</evidence>
<accession>A0A7H1BAZ2</accession>
<keyword evidence="3" id="KW-1185">Reference proteome</keyword>
<protein>
    <submittedName>
        <fullName evidence="2">Uncharacterized protein</fullName>
    </submittedName>
</protein>
<dbReference type="KEGG" id="sxn:IAG42_21455"/>
<name>A0A7H1BAZ2_9ACTN</name>
<dbReference type="Proteomes" id="UP000516428">
    <property type="component" value="Chromosome"/>
</dbReference>
<keyword evidence="1" id="KW-0472">Membrane</keyword>
<evidence type="ECO:0000313" key="2">
    <source>
        <dbReference type="EMBL" id="QNS05897.1"/>
    </source>
</evidence>
<evidence type="ECO:0000313" key="3">
    <source>
        <dbReference type="Proteomes" id="UP000516428"/>
    </source>
</evidence>
<keyword evidence="1" id="KW-0812">Transmembrane</keyword>
<dbReference type="RefSeq" id="WP_188338584.1">
    <property type="nucleotide sequence ID" value="NZ_CP061281.1"/>
</dbReference>
<feature type="transmembrane region" description="Helical" evidence="1">
    <location>
        <begin position="29"/>
        <end position="49"/>
    </location>
</feature>
<keyword evidence="1" id="KW-1133">Transmembrane helix</keyword>
<dbReference type="AlphaFoldDB" id="A0A7H1BAZ2"/>
<organism evidence="2 3">
    <name type="scientific">Streptomyces xanthii</name>
    <dbReference type="NCBI Taxonomy" id="2768069"/>
    <lineage>
        <taxon>Bacteria</taxon>
        <taxon>Bacillati</taxon>
        <taxon>Actinomycetota</taxon>
        <taxon>Actinomycetes</taxon>
        <taxon>Kitasatosporales</taxon>
        <taxon>Streptomycetaceae</taxon>
        <taxon>Streptomyces</taxon>
    </lineage>
</organism>
<gene>
    <name evidence="2" type="ORF">IAG42_21455</name>
</gene>
<proteinExistence type="predicted"/>
<reference evidence="2 3" key="1">
    <citation type="submission" date="2020-09" db="EMBL/GenBank/DDBJ databases">
        <title>A novel species.</title>
        <authorList>
            <person name="Gao J."/>
        </authorList>
    </citation>
    <scope>NUCLEOTIDE SEQUENCE [LARGE SCALE GENOMIC DNA]</scope>
    <source>
        <strain evidence="2 3">CRXT-Y-14</strain>
    </source>
</reference>
<dbReference type="EMBL" id="CP061281">
    <property type="protein sequence ID" value="QNS05897.1"/>
    <property type="molecule type" value="Genomic_DNA"/>
</dbReference>
<sequence length="55" mass="5874">MKALLWLTLALAVIVNVFTSFAFEGVQQVLISVPTGLVAITAAVALFLTRRRTAA</sequence>